<keyword evidence="3" id="KW-1185">Reference proteome</keyword>
<dbReference type="Pfam" id="PF13419">
    <property type="entry name" value="HAD_2"/>
    <property type="match status" value="1"/>
</dbReference>
<dbReference type="PANTHER" id="PTHR43434">
    <property type="entry name" value="PHOSPHOGLYCOLATE PHOSPHATASE"/>
    <property type="match status" value="1"/>
</dbReference>
<proteinExistence type="predicted"/>
<dbReference type="EMBL" id="NEMB01000003">
    <property type="protein sequence ID" value="PQQ65745.1"/>
    <property type="molecule type" value="Genomic_DNA"/>
</dbReference>
<protein>
    <submittedName>
        <fullName evidence="2">HAD family hydrolase</fullName>
    </submittedName>
    <submittedName>
        <fullName evidence="1">Pyrophosphatase PpaX</fullName>
        <ecNumber evidence="1">3.6.1.1</ecNumber>
    </submittedName>
</protein>
<dbReference type="GO" id="GO:0008967">
    <property type="term" value="F:phosphoglycolate phosphatase activity"/>
    <property type="evidence" value="ECO:0007669"/>
    <property type="project" value="TreeGrafter"/>
</dbReference>
<dbReference type="GO" id="GO:0004427">
    <property type="term" value="F:inorganic diphosphate phosphatase activity"/>
    <property type="evidence" value="ECO:0007669"/>
    <property type="project" value="UniProtKB-EC"/>
</dbReference>
<dbReference type="Proteomes" id="UP000233534">
    <property type="component" value="Chromosome"/>
</dbReference>
<dbReference type="AlphaFoldDB" id="A0A2K9DY52"/>
<dbReference type="SFLD" id="SFLDG01129">
    <property type="entry name" value="C1.5:_HAD__Beta-PGM__Phosphata"/>
    <property type="match status" value="1"/>
</dbReference>
<dbReference type="SFLD" id="SFLDS00003">
    <property type="entry name" value="Haloacid_Dehalogenase"/>
    <property type="match status" value="1"/>
</dbReference>
<name>A0A2K9DY52_9FIRM</name>
<dbReference type="EC" id="3.6.1.1" evidence="1"/>
<dbReference type="InterPro" id="IPR006439">
    <property type="entry name" value="HAD-SF_hydro_IA"/>
</dbReference>
<sequence length="209" mass="24163">MQKTLIFDFDGTIVDSTDSVVEMYNLLAGEYNYKKITPDDFSTLKKMSVIKKCEYLSIPIYRIPFLYRKAKNKFKNHFPDVKVFKGMKEVIETLKKNNYNINIISSNSEDIIKEVLKKNGIDVFNKIHSSKNLFGKHLTINSFIEQNNLKKEDVIYIGDEERDIVACKKCKISIIAVTWGFDSKELLESKNPDYLADTPEKLLEIITGL</sequence>
<evidence type="ECO:0000313" key="4">
    <source>
        <dbReference type="Proteomes" id="UP000239720"/>
    </source>
</evidence>
<dbReference type="GO" id="GO:0005829">
    <property type="term" value="C:cytosol"/>
    <property type="evidence" value="ECO:0007669"/>
    <property type="project" value="TreeGrafter"/>
</dbReference>
<dbReference type="RefSeq" id="WP_101298514.1">
    <property type="nucleotide sequence ID" value="NZ_CP025197.1"/>
</dbReference>
<evidence type="ECO:0000313" key="1">
    <source>
        <dbReference type="EMBL" id="AUG56069.1"/>
    </source>
</evidence>
<organism evidence="1 3">
    <name type="scientific">Acetivibrio saccincola</name>
    <dbReference type="NCBI Taxonomy" id="1677857"/>
    <lineage>
        <taxon>Bacteria</taxon>
        <taxon>Bacillati</taxon>
        <taxon>Bacillota</taxon>
        <taxon>Clostridia</taxon>
        <taxon>Eubacteriales</taxon>
        <taxon>Oscillospiraceae</taxon>
        <taxon>Acetivibrio</taxon>
    </lineage>
</organism>
<keyword evidence="1" id="KW-0378">Hydrolase</keyword>
<dbReference type="EMBL" id="CP025197">
    <property type="protein sequence ID" value="AUG56069.1"/>
    <property type="molecule type" value="Genomic_DNA"/>
</dbReference>
<dbReference type="SUPFAM" id="SSF56784">
    <property type="entry name" value="HAD-like"/>
    <property type="match status" value="1"/>
</dbReference>
<dbReference type="InterPro" id="IPR050155">
    <property type="entry name" value="HAD-like_hydrolase_sf"/>
</dbReference>
<dbReference type="InterPro" id="IPR023198">
    <property type="entry name" value="PGP-like_dom2"/>
</dbReference>
<reference evidence="2 4" key="2">
    <citation type="journal article" date="2018" name="Syst. Appl. Microbiol.">
        <title>Characterization and high-quality draft genome sequence of Herbivorax saccincola A7, an anaerobic, alkaliphilic, thermophilic, cellulolytic, and xylanolytic bacterium.</title>
        <authorList>
            <person name="Aikawa S."/>
            <person name="Baramee S."/>
            <person name="Sermsathanaswadi J."/>
            <person name="Thianheng P."/>
            <person name="Tachaapaikoon C."/>
            <person name="Shikata A."/>
            <person name="Waeonukul R."/>
            <person name="Pason P."/>
            <person name="Ratanakhanokchai K."/>
            <person name="Kosugi A."/>
        </authorList>
    </citation>
    <scope>NUCLEOTIDE SEQUENCE [LARGE SCALE GENOMIC DNA]</scope>
    <source>
        <strain evidence="2 4">A7</strain>
    </source>
</reference>
<dbReference type="GO" id="GO:0006281">
    <property type="term" value="P:DNA repair"/>
    <property type="evidence" value="ECO:0007669"/>
    <property type="project" value="TreeGrafter"/>
</dbReference>
<dbReference type="OrthoDB" id="9807630at2"/>
<reference evidence="1 3" key="1">
    <citation type="submission" date="2017-12" db="EMBL/GenBank/DDBJ databases">
        <title>Complete genome sequence of Herbivorax saccincola GGR1, a novel Cellulosome-producing hydrolytic bacterium in a thermophilic biogas plant, established by Illumina and Nanopore MinION sequencing.</title>
        <authorList>
            <person name="Pechtl A."/>
            <person name="Ruckert C."/>
            <person name="Koeck D.E."/>
            <person name="Maus I."/>
            <person name="Winkler A."/>
            <person name="Kalinowski J."/>
            <person name="Puhler A."/>
            <person name="Schwarz W.W."/>
            <person name="Zverlov V.V."/>
            <person name="Schluter A."/>
            <person name="Liebl W."/>
        </authorList>
    </citation>
    <scope>NUCLEOTIDE SEQUENCE [LARGE SCALE GENOMIC DNA]</scope>
    <source>
        <strain evidence="1">GGR1</strain>
        <strain evidence="3">SR1</strain>
    </source>
</reference>
<dbReference type="InterPro" id="IPR041492">
    <property type="entry name" value="HAD_2"/>
</dbReference>
<accession>A0A2K9DY52</accession>
<evidence type="ECO:0000313" key="3">
    <source>
        <dbReference type="Proteomes" id="UP000233534"/>
    </source>
</evidence>
<dbReference type="KEGG" id="hsc:HVS_00415"/>
<dbReference type="Proteomes" id="UP000239720">
    <property type="component" value="Unassembled WGS sequence"/>
</dbReference>
<dbReference type="PANTHER" id="PTHR43434:SF13">
    <property type="entry name" value="PHOSPHOGLYCOLATE PHOSPHATASE"/>
    <property type="match status" value="1"/>
</dbReference>
<dbReference type="InterPro" id="IPR036412">
    <property type="entry name" value="HAD-like_sf"/>
</dbReference>
<evidence type="ECO:0000313" key="2">
    <source>
        <dbReference type="EMBL" id="PQQ65745.1"/>
    </source>
</evidence>
<dbReference type="InterPro" id="IPR023214">
    <property type="entry name" value="HAD_sf"/>
</dbReference>
<dbReference type="Gene3D" id="3.40.50.1000">
    <property type="entry name" value="HAD superfamily/HAD-like"/>
    <property type="match status" value="1"/>
</dbReference>
<gene>
    <name evidence="1" type="primary">ppaX</name>
    <name evidence="2" type="ORF">B9R14_02490</name>
    <name evidence="1" type="ORF">HVS_00415</name>
</gene>
<dbReference type="NCBIfam" id="TIGR01549">
    <property type="entry name" value="HAD-SF-IA-v1"/>
    <property type="match status" value="1"/>
</dbReference>
<dbReference type="Gene3D" id="1.10.150.240">
    <property type="entry name" value="Putative phosphatase, domain 2"/>
    <property type="match status" value="1"/>
</dbReference>